<organism evidence="1 2">
    <name type="scientific">Arctium lappa</name>
    <name type="common">Greater burdock</name>
    <name type="synonym">Lappa major</name>
    <dbReference type="NCBI Taxonomy" id="4217"/>
    <lineage>
        <taxon>Eukaryota</taxon>
        <taxon>Viridiplantae</taxon>
        <taxon>Streptophyta</taxon>
        <taxon>Embryophyta</taxon>
        <taxon>Tracheophyta</taxon>
        <taxon>Spermatophyta</taxon>
        <taxon>Magnoliopsida</taxon>
        <taxon>eudicotyledons</taxon>
        <taxon>Gunneridae</taxon>
        <taxon>Pentapetalae</taxon>
        <taxon>asterids</taxon>
        <taxon>campanulids</taxon>
        <taxon>Asterales</taxon>
        <taxon>Asteraceae</taxon>
        <taxon>Carduoideae</taxon>
        <taxon>Cardueae</taxon>
        <taxon>Arctiinae</taxon>
        <taxon>Arctium</taxon>
    </lineage>
</organism>
<keyword evidence="2" id="KW-1185">Reference proteome</keyword>
<evidence type="ECO:0000313" key="1">
    <source>
        <dbReference type="EMBL" id="KAI3735853.1"/>
    </source>
</evidence>
<evidence type="ECO:0000313" key="2">
    <source>
        <dbReference type="Proteomes" id="UP001055879"/>
    </source>
</evidence>
<dbReference type="Proteomes" id="UP001055879">
    <property type="component" value="Linkage Group LG04"/>
</dbReference>
<reference evidence="2" key="1">
    <citation type="journal article" date="2022" name="Mol. Ecol. Resour.">
        <title>The genomes of chicory, endive, great burdock and yacon provide insights into Asteraceae palaeo-polyploidization history and plant inulin production.</title>
        <authorList>
            <person name="Fan W."/>
            <person name="Wang S."/>
            <person name="Wang H."/>
            <person name="Wang A."/>
            <person name="Jiang F."/>
            <person name="Liu H."/>
            <person name="Zhao H."/>
            <person name="Xu D."/>
            <person name="Zhang Y."/>
        </authorList>
    </citation>
    <scope>NUCLEOTIDE SEQUENCE [LARGE SCALE GENOMIC DNA]</scope>
    <source>
        <strain evidence="2">cv. Niubang</strain>
    </source>
</reference>
<sequence length="169" mass="19243">MSDFSKKIDQLVKERDIFASKIKELEMSGSSSTQNLSLHKDGSDTYPRRRSYKKEKLVWIKKSVKNDKKNELNGKTSCVHVQKAKKNKEHNGKPDLKYSKDQLLRPVTISGTPTRTTTNISGPKYQWLPKSKTGSVLQAPQVKGGVREQWLLNITVQNPDFNVKIMALE</sequence>
<name>A0ACB9CNQ1_ARCLA</name>
<reference evidence="1 2" key="2">
    <citation type="journal article" date="2022" name="Mol. Ecol. Resour.">
        <title>The genomes of chicory, endive, great burdock and yacon provide insights into Asteraceae paleo-polyploidization history and plant inulin production.</title>
        <authorList>
            <person name="Fan W."/>
            <person name="Wang S."/>
            <person name="Wang H."/>
            <person name="Wang A."/>
            <person name="Jiang F."/>
            <person name="Liu H."/>
            <person name="Zhao H."/>
            <person name="Xu D."/>
            <person name="Zhang Y."/>
        </authorList>
    </citation>
    <scope>NUCLEOTIDE SEQUENCE [LARGE SCALE GENOMIC DNA]</scope>
    <source>
        <strain evidence="2">cv. Niubang</strain>
    </source>
</reference>
<comment type="caution">
    <text evidence="1">The sequence shown here is derived from an EMBL/GenBank/DDBJ whole genome shotgun (WGS) entry which is preliminary data.</text>
</comment>
<protein>
    <submittedName>
        <fullName evidence="1">Uncharacterized protein</fullName>
    </submittedName>
</protein>
<accession>A0ACB9CNQ1</accession>
<gene>
    <name evidence="1" type="ORF">L6452_15374</name>
</gene>
<proteinExistence type="predicted"/>
<dbReference type="EMBL" id="CM042050">
    <property type="protein sequence ID" value="KAI3735853.1"/>
    <property type="molecule type" value="Genomic_DNA"/>
</dbReference>